<dbReference type="PROSITE" id="PS50888">
    <property type="entry name" value="BHLH"/>
    <property type="match status" value="1"/>
</dbReference>
<proteinExistence type="predicted"/>
<feature type="region of interest" description="Disordered" evidence="7">
    <location>
        <begin position="1"/>
        <end position="46"/>
    </location>
</feature>
<evidence type="ECO:0000259" key="8">
    <source>
        <dbReference type="PROSITE" id="PS50888"/>
    </source>
</evidence>
<dbReference type="AlphaFoldDB" id="A0A811KIP7"/>
<feature type="compositionally biased region" description="Low complexity" evidence="7">
    <location>
        <begin position="567"/>
        <end position="580"/>
    </location>
</feature>
<dbReference type="GO" id="GO:0000978">
    <property type="term" value="F:RNA polymerase II cis-regulatory region sequence-specific DNA binding"/>
    <property type="evidence" value="ECO:0007669"/>
    <property type="project" value="TreeGrafter"/>
</dbReference>
<feature type="compositionally biased region" description="Polar residues" evidence="7">
    <location>
        <begin position="666"/>
        <end position="701"/>
    </location>
</feature>
<protein>
    <recommendedName>
        <fullName evidence="8">BHLH domain-containing protein</fullName>
    </recommendedName>
</protein>
<dbReference type="EMBL" id="CAJFCW020000003">
    <property type="protein sequence ID" value="CAG9103669.1"/>
    <property type="molecule type" value="Genomic_DNA"/>
</dbReference>
<comment type="caution">
    <text evidence="9">The sequence shown here is derived from an EMBL/GenBank/DDBJ whole genome shotgun (WGS) entry which is preliminary data.</text>
</comment>
<dbReference type="Proteomes" id="UP000614601">
    <property type="component" value="Unassembled WGS sequence"/>
</dbReference>
<dbReference type="GO" id="GO:0005634">
    <property type="term" value="C:nucleus"/>
    <property type="evidence" value="ECO:0007669"/>
    <property type="project" value="UniProtKB-SubCell"/>
</dbReference>
<dbReference type="GO" id="GO:0046983">
    <property type="term" value="F:protein dimerization activity"/>
    <property type="evidence" value="ECO:0007669"/>
    <property type="project" value="InterPro"/>
</dbReference>
<organism evidence="9 10">
    <name type="scientific">Bursaphelenchus okinawaensis</name>
    <dbReference type="NCBI Taxonomy" id="465554"/>
    <lineage>
        <taxon>Eukaryota</taxon>
        <taxon>Metazoa</taxon>
        <taxon>Ecdysozoa</taxon>
        <taxon>Nematoda</taxon>
        <taxon>Chromadorea</taxon>
        <taxon>Rhabditida</taxon>
        <taxon>Tylenchina</taxon>
        <taxon>Tylenchomorpha</taxon>
        <taxon>Aphelenchoidea</taxon>
        <taxon>Aphelenchoididae</taxon>
        <taxon>Bursaphelenchus</taxon>
    </lineage>
</organism>
<accession>A0A811KIP7</accession>
<feature type="compositionally biased region" description="Low complexity" evidence="7">
    <location>
        <begin position="638"/>
        <end position="653"/>
    </location>
</feature>
<dbReference type="GO" id="GO:0000981">
    <property type="term" value="F:DNA-binding transcription factor activity, RNA polymerase II-specific"/>
    <property type="evidence" value="ECO:0007669"/>
    <property type="project" value="TreeGrafter"/>
</dbReference>
<feature type="domain" description="BHLH" evidence="8">
    <location>
        <begin position="732"/>
        <end position="785"/>
    </location>
</feature>
<feature type="region of interest" description="Disordered" evidence="7">
    <location>
        <begin position="635"/>
        <end position="728"/>
    </location>
</feature>
<evidence type="ECO:0000256" key="3">
    <source>
        <dbReference type="ARBA" id="ARBA00023125"/>
    </source>
</evidence>
<evidence type="ECO:0000256" key="2">
    <source>
        <dbReference type="ARBA" id="ARBA00023015"/>
    </source>
</evidence>
<keyword evidence="5" id="KW-0539">Nucleus</keyword>
<comment type="subcellular location">
    <subcellularLocation>
        <location evidence="1">Nucleus</location>
    </subcellularLocation>
</comment>
<keyword evidence="2" id="KW-0805">Transcription regulation</keyword>
<keyword evidence="10" id="KW-1185">Reference proteome</keyword>
<evidence type="ECO:0000313" key="9">
    <source>
        <dbReference type="EMBL" id="CAD5215186.1"/>
    </source>
</evidence>
<dbReference type="OrthoDB" id="6022628at2759"/>
<evidence type="ECO:0000256" key="6">
    <source>
        <dbReference type="SAM" id="Coils"/>
    </source>
</evidence>
<dbReference type="InterPro" id="IPR052207">
    <property type="entry name" value="Max-like/E-box_TFs"/>
</dbReference>
<keyword evidence="4" id="KW-0804">Transcription</keyword>
<feature type="region of interest" description="Disordered" evidence="7">
    <location>
        <begin position="536"/>
        <end position="607"/>
    </location>
</feature>
<keyword evidence="6" id="KW-0175">Coiled coil</keyword>
<evidence type="ECO:0000256" key="7">
    <source>
        <dbReference type="SAM" id="MobiDB-lite"/>
    </source>
</evidence>
<evidence type="ECO:0000313" key="10">
    <source>
        <dbReference type="Proteomes" id="UP000614601"/>
    </source>
</evidence>
<feature type="compositionally biased region" description="Acidic residues" evidence="7">
    <location>
        <begin position="21"/>
        <end position="42"/>
    </location>
</feature>
<dbReference type="Proteomes" id="UP000783686">
    <property type="component" value="Unassembled WGS sequence"/>
</dbReference>
<dbReference type="InterPro" id="IPR011598">
    <property type="entry name" value="bHLH_dom"/>
</dbReference>
<feature type="compositionally biased region" description="Polar residues" evidence="7">
    <location>
        <begin position="716"/>
        <end position="728"/>
    </location>
</feature>
<evidence type="ECO:0000256" key="1">
    <source>
        <dbReference type="ARBA" id="ARBA00004123"/>
    </source>
</evidence>
<dbReference type="SMART" id="SM00353">
    <property type="entry name" value="HLH"/>
    <property type="match status" value="1"/>
</dbReference>
<dbReference type="Gene3D" id="4.10.280.10">
    <property type="entry name" value="Helix-loop-helix DNA-binding domain"/>
    <property type="match status" value="1"/>
</dbReference>
<feature type="coiled-coil region" evidence="6">
    <location>
        <begin position="775"/>
        <end position="816"/>
    </location>
</feature>
<dbReference type="InterPro" id="IPR036638">
    <property type="entry name" value="HLH_DNA-bd_sf"/>
</dbReference>
<gene>
    <name evidence="9" type="ORF">BOKJ2_LOCUS5967</name>
</gene>
<dbReference type="PANTHER" id="PTHR15741:SF37">
    <property type="entry name" value="LD38259P"/>
    <property type="match status" value="1"/>
</dbReference>
<dbReference type="Pfam" id="PF00010">
    <property type="entry name" value="HLH"/>
    <property type="match status" value="1"/>
</dbReference>
<reference evidence="9" key="1">
    <citation type="submission" date="2020-09" db="EMBL/GenBank/DDBJ databases">
        <authorList>
            <person name="Kikuchi T."/>
        </authorList>
    </citation>
    <scope>NUCLEOTIDE SEQUENCE</scope>
    <source>
        <strain evidence="9">SH1</strain>
    </source>
</reference>
<evidence type="ECO:0000256" key="4">
    <source>
        <dbReference type="ARBA" id="ARBA00023163"/>
    </source>
</evidence>
<evidence type="ECO:0000256" key="5">
    <source>
        <dbReference type="ARBA" id="ARBA00023242"/>
    </source>
</evidence>
<keyword evidence="3" id="KW-0238">DNA-binding</keyword>
<name>A0A811KIP7_9BILA</name>
<dbReference type="CDD" id="cd21739">
    <property type="entry name" value="NES2-NLS_ChREBP-like"/>
    <property type="match status" value="1"/>
</dbReference>
<sequence length="942" mass="106927">MPNEQIHSGHFMTSNPHSDKLDDEDEDVEVDVVDVDDNENEPEVPRISKTSLQETRSKVFRIKNDENPVTFYKFGPEKQQSIAIDVSLNKLHKCIKIAYMKMTTPKWKDFKGLKLQWKHRIRLNNVIWRAYYMEFRKPNHRRKKTPYCYFAVPDEDTTHQKIEGTVLEGMYWKRRMEAVCAQYKRWRNYNRPHKTVKKNCCPKPENGSCECKPNQGIQRPMQSQTPNVIYNTNNDYFDDDEFENEFTNELFNKLGQPFLFPNPREMGSNMNSDFMQPGLFALQPSLEEIMIGEHEPEQPDVDMIEPSISTINNAASSHSNGYGNQFRSISGMSSPINSDMDSKLQQHYKQPYTSSYTQIQPTRQSSVPMQGIMNAHMSQPLYSQAVYENKILNSNVDSPVSSVISRDKLSNNSANFTPTTSLTSLDYIPQFSAMNQNFSVINHQNSAHGLKGFVMEQPSPQFISAPAWWMQNQIQQQQVLRNPHDPHFQNVLLNLNNPPMQPQQNFNLIPVTQPFPQVKPEHEIMSNITQNNPLISANESMNAPQPPRIAAGPSSTDLSHYLPHNESAAPSASLASMLSSKPRNDQRGFPQNRNIPPVPAVKEKPTKKDFMNEFEDLASTAIGLKKRGVARLAVPEVATSSDPTSTQSSPAPQRARLNQRKGRARGNNQMSSQPASVQSFGPDSIMSPESTPTTEGFQSDGSGEDKMPAKRRRKYNQSCSEAADSTLNPEERKRLLHLNAEKNRREALKDGFDALVSAIPVIDEAGIKVTNAVVLNRAGQHIRNLKQKLSNATRALDDAERRNESLQKRVLVVQSSLPSTVAQSLGSKDSDAMRNEMQQFVERYIKDRSKEDSRFYVMSQMLKPMIDAFTQKAHTGSSKTEMRESIRNWGEESFRVSMIRPLASQTLIKIAAETNLMMDGRKQPLADYISSQVDKLGQYKDL</sequence>
<dbReference type="SUPFAM" id="SSF47459">
    <property type="entry name" value="HLH, helix-loop-helix DNA-binding domain"/>
    <property type="match status" value="1"/>
</dbReference>
<dbReference type="EMBL" id="CAJFDH010000003">
    <property type="protein sequence ID" value="CAD5215186.1"/>
    <property type="molecule type" value="Genomic_DNA"/>
</dbReference>
<dbReference type="PANTHER" id="PTHR15741">
    <property type="entry name" value="BASIC HELIX-LOOP-HELIX ZIP TRANSCRIPTION FACTOR"/>
    <property type="match status" value="1"/>
</dbReference>